<dbReference type="RefSeq" id="WP_246503506.1">
    <property type="nucleotide sequence ID" value="NZ_BOPZ01000014.1"/>
</dbReference>
<gene>
    <name evidence="10" type="ORF">CPJCM30710_18320</name>
</gene>
<evidence type="ECO:0000256" key="5">
    <source>
        <dbReference type="ARBA" id="ARBA00022692"/>
    </source>
</evidence>
<dbReference type="PANTHER" id="PTHR38438">
    <property type="entry name" value="RIBOFLAVIN TRANSPORTER RIBU"/>
    <property type="match status" value="1"/>
</dbReference>
<dbReference type="EMBL" id="BOPZ01000014">
    <property type="protein sequence ID" value="GIM29166.1"/>
    <property type="molecule type" value="Genomic_DNA"/>
</dbReference>
<feature type="transmembrane region" description="Helical" evidence="9">
    <location>
        <begin position="15"/>
        <end position="36"/>
    </location>
</feature>
<evidence type="ECO:0000256" key="9">
    <source>
        <dbReference type="SAM" id="Phobius"/>
    </source>
</evidence>
<name>A0A919RZG2_9CLOT</name>
<comment type="subcellular location">
    <subcellularLocation>
        <location evidence="1">Cell membrane</location>
        <topology evidence="1">Multi-pass membrane protein</topology>
    </subcellularLocation>
</comment>
<evidence type="ECO:0000256" key="8">
    <source>
        <dbReference type="PIRNR" id="PIRNR037778"/>
    </source>
</evidence>
<dbReference type="Pfam" id="PF12822">
    <property type="entry name" value="ECF_trnsprt"/>
    <property type="match status" value="1"/>
</dbReference>
<keyword evidence="4 8" id="KW-1003">Cell membrane</keyword>
<evidence type="ECO:0000256" key="7">
    <source>
        <dbReference type="ARBA" id="ARBA00023136"/>
    </source>
</evidence>
<keyword evidence="3 8" id="KW-0813">Transport</keyword>
<organism evidence="10 11">
    <name type="scientific">Clostridium polyendosporum</name>
    <dbReference type="NCBI Taxonomy" id="69208"/>
    <lineage>
        <taxon>Bacteria</taxon>
        <taxon>Bacillati</taxon>
        <taxon>Bacillota</taxon>
        <taxon>Clostridia</taxon>
        <taxon>Eubacteriales</taxon>
        <taxon>Clostridiaceae</taxon>
        <taxon>Clostridium</taxon>
    </lineage>
</organism>
<reference evidence="10" key="1">
    <citation type="submission" date="2021-03" db="EMBL/GenBank/DDBJ databases">
        <title>Taxonomic study of Clostridium polyendosporum from meadow-gley soil under rice.</title>
        <authorList>
            <person name="Kobayashi H."/>
            <person name="Tanizawa Y."/>
            <person name="Yagura M."/>
        </authorList>
    </citation>
    <scope>NUCLEOTIDE SEQUENCE</scope>
    <source>
        <strain evidence="10">JCM 30710</strain>
    </source>
</reference>
<accession>A0A919RZG2</accession>
<evidence type="ECO:0000256" key="2">
    <source>
        <dbReference type="ARBA" id="ARBA00005540"/>
    </source>
</evidence>
<dbReference type="Proteomes" id="UP000679179">
    <property type="component" value="Unassembled WGS sequence"/>
</dbReference>
<feature type="transmembrane region" description="Helical" evidence="9">
    <location>
        <begin position="115"/>
        <end position="139"/>
    </location>
</feature>
<proteinExistence type="inferred from homology"/>
<comment type="caution">
    <text evidence="10">The sequence shown here is derived from an EMBL/GenBank/DDBJ whole genome shotgun (WGS) entry which is preliminary data.</text>
</comment>
<dbReference type="GO" id="GO:0032217">
    <property type="term" value="F:riboflavin transmembrane transporter activity"/>
    <property type="evidence" value="ECO:0007669"/>
    <property type="project" value="UniProtKB-UniRule"/>
</dbReference>
<evidence type="ECO:0000256" key="1">
    <source>
        <dbReference type="ARBA" id="ARBA00004651"/>
    </source>
</evidence>
<comment type="similarity">
    <text evidence="2 8">Belongs to the prokaryotic riboflavin transporter (P-RFT) (TC 2.A.87) family.</text>
</comment>
<dbReference type="InterPro" id="IPR024529">
    <property type="entry name" value="ECF_trnsprt_substrate-spec"/>
</dbReference>
<dbReference type="InterPro" id="IPR025720">
    <property type="entry name" value="RibU"/>
</dbReference>
<evidence type="ECO:0000313" key="10">
    <source>
        <dbReference type="EMBL" id="GIM29166.1"/>
    </source>
</evidence>
<evidence type="ECO:0000256" key="6">
    <source>
        <dbReference type="ARBA" id="ARBA00022989"/>
    </source>
</evidence>
<sequence>MKQSLVRRSSINTQIKIALLGAISFILMYFDFPLPFFPTFLKIDLSDIPALIGTFALGPVAGIIIEFIKNLLYTLIKGSASGFIGEFANFSIGAVWMIVAGVIYKQNKSRKNAVIALAAGFVAMSVFASLLNYFLLIPMYSRLFHMNFGNISVLIATAILPFNLIKGGIVSLGTLALYKKMSPLIHREALIESREEISR</sequence>
<dbReference type="Gene3D" id="1.10.1760.20">
    <property type="match status" value="1"/>
</dbReference>
<dbReference type="PIRSF" id="PIRSF037778">
    <property type="entry name" value="UCP037778_transp_RibU"/>
    <property type="match status" value="1"/>
</dbReference>
<protein>
    <recommendedName>
        <fullName evidence="8">Riboflavin transporter</fullName>
    </recommendedName>
</protein>
<evidence type="ECO:0000256" key="4">
    <source>
        <dbReference type="ARBA" id="ARBA00022475"/>
    </source>
</evidence>
<feature type="transmembrane region" description="Helical" evidence="9">
    <location>
        <begin position="48"/>
        <end position="68"/>
    </location>
</feature>
<keyword evidence="11" id="KW-1185">Reference proteome</keyword>
<keyword evidence="7 8" id="KW-0472">Membrane</keyword>
<keyword evidence="5 9" id="KW-0812">Transmembrane</keyword>
<comment type="function">
    <text evidence="8">Probably a riboflavin-binding protein that interacts with the energy-coupling factor (ECF) ABC-transporter complex.</text>
</comment>
<dbReference type="AlphaFoldDB" id="A0A919RZG2"/>
<keyword evidence="6 9" id="KW-1133">Transmembrane helix</keyword>
<evidence type="ECO:0000256" key="3">
    <source>
        <dbReference type="ARBA" id="ARBA00022448"/>
    </source>
</evidence>
<feature type="transmembrane region" description="Helical" evidence="9">
    <location>
        <begin position="80"/>
        <end position="103"/>
    </location>
</feature>
<evidence type="ECO:0000313" key="11">
    <source>
        <dbReference type="Proteomes" id="UP000679179"/>
    </source>
</evidence>
<dbReference type="GO" id="GO:0005886">
    <property type="term" value="C:plasma membrane"/>
    <property type="evidence" value="ECO:0007669"/>
    <property type="project" value="UniProtKB-SubCell"/>
</dbReference>
<feature type="transmembrane region" description="Helical" evidence="9">
    <location>
        <begin position="151"/>
        <end position="178"/>
    </location>
</feature>
<dbReference type="PANTHER" id="PTHR38438:SF1">
    <property type="entry name" value="RIBOFLAVIN TRANSPORTER RIBU"/>
    <property type="match status" value="1"/>
</dbReference>